<dbReference type="Proteomes" id="UP000054047">
    <property type="component" value="Unassembled WGS sequence"/>
</dbReference>
<proteinExistence type="predicted"/>
<evidence type="ECO:0000313" key="2">
    <source>
        <dbReference type="Proteomes" id="UP000054047"/>
    </source>
</evidence>
<accession>A0A0C2BPV9</accession>
<sequence length="72" mass="8257">MLVSLAILPDGSKFLQFRTPTFRMYYSKETIKKALDNRLYALVADGIHKVLPRKLGGNAQTPYMECVMIQYT</sequence>
<evidence type="ECO:0000313" key="1">
    <source>
        <dbReference type="EMBL" id="KIH45823.1"/>
    </source>
</evidence>
<dbReference type="EMBL" id="KN771059">
    <property type="protein sequence ID" value="KIH45823.1"/>
    <property type="molecule type" value="Genomic_DNA"/>
</dbReference>
<name>A0A0C2BPV9_9BILA</name>
<keyword evidence="2" id="KW-1185">Reference proteome</keyword>
<protein>
    <submittedName>
        <fullName evidence="1">Uncharacterized protein</fullName>
    </submittedName>
</protein>
<dbReference type="OrthoDB" id="5848938at2759"/>
<dbReference type="AlphaFoldDB" id="A0A0C2BPV9"/>
<organism evidence="1 2">
    <name type="scientific">Ancylostoma duodenale</name>
    <dbReference type="NCBI Taxonomy" id="51022"/>
    <lineage>
        <taxon>Eukaryota</taxon>
        <taxon>Metazoa</taxon>
        <taxon>Ecdysozoa</taxon>
        <taxon>Nematoda</taxon>
        <taxon>Chromadorea</taxon>
        <taxon>Rhabditida</taxon>
        <taxon>Rhabditina</taxon>
        <taxon>Rhabditomorpha</taxon>
        <taxon>Strongyloidea</taxon>
        <taxon>Ancylostomatidae</taxon>
        <taxon>Ancylostomatinae</taxon>
        <taxon>Ancylostoma</taxon>
    </lineage>
</organism>
<gene>
    <name evidence="1" type="ORF">ANCDUO_24132</name>
</gene>
<reference evidence="1 2" key="1">
    <citation type="submission" date="2013-12" db="EMBL/GenBank/DDBJ databases">
        <title>Draft genome of the parsitic nematode Ancylostoma duodenale.</title>
        <authorList>
            <person name="Mitreva M."/>
        </authorList>
    </citation>
    <scope>NUCLEOTIDE SEQUENCE [LARGE SCALE GENOMIC DNA]</scope>
    <source>
        <strain evidence="1 2">Zhejiang</strain>
    </source>
</reference>